<feature type="domain" description="HRDC" evidence="7">
    <location>
        <begin position="208"/>
        <end position="289"/>
    </location>
</feature>
<dbReference type="Proteomes" id="UP000481876">
    <property type="component" value="Unassembled WGS sequence"/>
</dbReference>
<keyword evidence="4 6" id="KW-0378">Hydrolase</keyword>
<dbReference type="GO" id="GO:0000166">
    <property type="term" value="F:nucleotide binding"/>
    <property type="evidence" value="ECO:0007669"/>
    <property type="project" value="InterPro"/>
</dbReference>
<comment type="similarity">
    <text evidence="6">Belongs to the RNase D family.</text>
</comment>
<dbReference type="GO" id="GO:0008408">
    <property type="term" value="F:3'-5' exonuclease activity"/>
    <property type="evidence" value="ECO:0007669"/>
    <property type="project" value="InterPro"/>
</dbReference>
<dbReference type="PANTHER" id="PTHR47649">
    <property type="entry name" value="RIBONUCLEASE D"/>
    <property type="match status" value="1"/>
</dbReference>
<evidence type="ECO:0000256" key="3">
    <source>
        <dbReference type="ARBA" id="ARBA00022722"/>
    </source>
</evidence>
<dbReference type="InterPro" id="IPR010997">
    <property type="entry name" value="HRDC-like_sf"/>
</dbReference>
<comment type="subcellular location">
    <subcellularLocation>
        <location evidence="6">Cytoplasm</location>
    </subcellularLocation>
</comment>
<dbReference type="GO" id="GO:0033890">
    <property type="term" value="F:ribonuclease D activity"/>
    <property type="evidence" value="ECO:0007669"/>
    <property type="project" value="UniProtKB-UniRule"/>
</dbReference>
<dbReference type="GO" id="GO:0042780">
    <property type="term" value="P:tRNA 3'-end processing"/>
    <property type="evidence" value="ECO:0007669"/>
    <property type="project" value="UniProtKB-UniRule"/>
</dbReference>
<dbReference type="PROSITE" id="PS50967">
    <property type="entry name" value="HRDC"/>
    <property type="match status" value="1"/>
</dbReference>
<proteinExistence type="inferred from homology"/>
<evidence type="ECO:0000256" key="6">
    <source>
        <dbReference type="HAMAP-Rule" id="MF_01899"/>
    </source>
</evidence>
<keyword evidence="1 6" id="KW-0963">Cytoplasm</keyword>
<dbReference type="EMBL" id="JACZKO010000025">
    <property type="protein sequence ID" value="MBE0560848.1"/>
    <property type="molecule type" value="Genomic_DNA"/>
</dbReference>
<dbReference type="PANTHER" id="PTHR47649:SF1">
    <property type="entry name" value="RIBONUCLEASE D"/>
    <property type="match status" value="1"/>
</dbReference>
<dbReference type="EC" id="3.1.13.5" evidence="6"/>
<dbReference type="InterPro" id="IPR002121">
    <property type="entry name" value="HRDC_dom"/>
</dbReference>
<evidence type="ECO:0000313" key="8">
    <source>
        <dbReference type="EMBL" id="KAB2766756.1"/>
    </source>
</evidence>
<reference evidence="10" key="2">
    <citation type="submission" date="2020-09" db="EMBL/GenBank/DDBJ databases">
        <authorList>
            <person name="Dalcin Martins P."/>
        </authorList>
    </citation>
    <scope>NUCLEOTIDE SEQUENCE</scope>
    <source>
        <strain evidence="10">MAG47</strain>
    </source>
</reference>
<dbReference type="GO" id="GO:0005737">
    <property type="term" value="C:cytoplasm"/>
    <property type="evidence" value="ECO:0007669"/>
    <property type="project" value="UniProtKB-SubCell"/>
</dbReference>
<dbReference type="InterPro" id="IPR036397">
    <property type="entry name" value="RNaseH_sf"/>
</dbReference>
<dbReference type="AlphaFoldDB" id="A0A011SUR8"/>
<comment type="catalytic activity">
    <reaction evidence="6">
        <text>Exonucleolytic cleavage that removes extra residues from the 3'-terminus of tRNA to produce 5'-mononucleotides.</text>
        <dbReference type="EC" id="3.1.13.5"/>
    </reaction>
</comment>
<organism evidence="9 11">
    <name type="scientific">Brucella anthropi</name>
    <name type="common">Ochrobactrum anthropi</name>
    <dbReference type="NCBI Taxonomy" id="529"/>
    <lineage>
        <taxon>Bacteria</taxon>
        <taxon>Pseudomonadati</taxon>
        <taxon>Pseudomonadota</taxon>
        <taxon>Alphaproteobacteria</taxon>
        <taxon>Hyphomicrobiales</taxon>
        <taxon>Brucellaceae</taxon>
        <taxon>Brucella/Ochrobactrum group</taxon>
        <taxon>Brucella</taxon>
    </lineage>
</organism>
<protein>
    <recommendedName>
        <fullName evidence="6">Ribonuclease D</fullName>
        <shortName evidence="6">RNase D</shortName>
        <ecNumber evidence="6">3.1.13.5</ecNumber>
    </recommendedName>
</protein>
<dbReference type="InterPro" id="IPR012337">
    <property type="entry name" value="RNaseH-like_sf"/>
</dbReference>
<dbReference type="Pfam" id="PF00570">
    <property type="entry name" value="HRDC"/>
    <property type="match status" value="1"/>
</dbReference>
<dbReference type="InterPro" id="IPR051086">
    <property type="entry name" value="RNase_D-like"/>
</dbReference>
<keyword evidence="5 6" id="KW-0269">Exonuclease</keyword>
<evidence type="ECO:0000256" key="4">
    <source>
        <dbReference type="ARBA" id="ARBA00022801"/>
    </source>
</evidence>
<evidence type="ECO:0000313" key="12">
    <source>
        <dbReference type="Proteomes" id="UP000481876"/>
    </source>
</evidence>
<dbReference type="GO" id="GO:0003676">
    <property type="term" value="F:nucleic acid binding"/>
    <property type="evidence" value="ECO:0007669"/>
    <property type="project" value="InterPro"/>
</dbReference>
<reference evidence="10" key="3">
    <citation type="submission" date="2020-10" db="EMBL/GenBank/DDBJ databases">
        <title>Enrichment of novel Verrucomicrobia, Bacteroidetes and Krumholzibacteria in an oxygen-limited, methane- and iron-fed bioreactor inoculated with Bothnian Sea sediments.</title>
        <authorList>
            <person name="Martins P.D."/>
            <person name="de Jong A."/>
            <person name="Lenstra W.K."/>
            <person name="van Helmond N.A.G.M."/>
            <person name="Slomp C.P."/>
            <person name="Jetten M.S.M."/>
            <person name="Welte C.U."/>
            <person name="Rasigraf O."/>
        </authorList>
    </citation>
    <scope>NUCLEOTIDE SEQUENCE</scope>
    <source>
        <strain evidence="10">MAG47</strain>
    </source>
</reference>
<dbReference type="InterPro" id="IPR044876">
    <property type="entry name" value="HRDC_dom_sf"/>
</dbReference>
<dbReference type="SUPFAM" id="SSF47819">
    <property type="entry name" value="HRDC-like"/>
    <property type="match status" value="2"/>
</dbReference>
<dbReference type="Gene3D" id="1.10.150.80">
    <property type="entry name" value="HRDC domain"/>
    <property type="match status" value="1"/>
</dbReference>
<dbReference type="Proteomes" id="UP000441102">
    <property type="component" value="Unassembled WGS sequence"/>
</dbReference>
<dbReference type="RefSeq" id="WP_010661077.1">
    <property type="nucleotide sequence ID" value="NZ_CP044970.1"/>
</dbReference>
<dbReference type="Proteomes" id="UP000642265">
    <property type="component" value="Unassembled WGS sequence"/>
</dbReference>
<dbReference type="SMART" id="SM00474">
    <property type="entry name" value="35EXOc"/>
    <property type="match status" value="1"/>
</dbReference>
<reference evidence="11 12" key="1">
    <citation type="submission" date="2019-09" db="EMBL/GenBank/DDBJ databases">
        <title>Taxonomic organization of the family Brucellaceae based on a phylogenomic approach.</title>
        <authorList>
            <person name="Leclercq S."/>
            <person name="Cloeckaert A."/>
            <person name="Zygmunt M.S."/>
        </authorList>
    </citation>
    <scope>NUCLEOTIDE SEQUENCE [LARGE SCALE GENOMIC DNA]</scope>
    <source>
        <strain evidence="9 11">CCUG 34461</strain>
        <strain evidence="8 12">LMG 3313</strain>
    </source>
</reference>
<comment type="function">
    <text evidence="6">Exonuclease involved in the 3' processing of various precursor tRNAs. Initiates hydrolysis at the 3'-terminus of an RNA molecule and releases 5'-mononucleotides.</text>
</comment>
<evidence type="ECO:0000256" key="5">
    <source>
        <dbReference type="ARBA" id="ARBA00022839"/>
    </source>
</evidence>
<sequence>MHLITTTQALEEAVSALAKSDFVTVDTEFIRETTFWPELCLIQMASPDHTALVDALAPGLDLAPFFRLMADETIVKVFHAARQDIEIVFHLGDLIPSPVFDSQVAAMVCGFGDAISYDQLVQKVTGKQIDKSSRFTDWRRRPLSDKQLDYALADVTYLRDIYLYLKEELEKEGRSEWVNEEMAVLTSRETYDMHPDDAWRRVKARVRKPLELAIVQAVAAWREREARERNVPRGRIIKDDTIAEIAQQQPRDAEALGRLRSIPKGWERSAQAAGLVAAIQSALEIPKEDLPKLPKPSHSPEGSAAAADILKVLLKLVTEEHGVAAKIVANSDDIDKIASEGDKANVPALHGWRREVFGQKALDLIDGKIVIKFENRRIRAVELGE</sequence>
<dbReference type="SMART" id="SM00341">
    <property type="entry name" value="HRDC"/>
    <property type="match status" value="1"/>
</dbReference>
<dbReference type="CDD" id="cd06142">
    <property type="entry name" value="RNaseD_exo"/>
    <property type="match status" value="1"/>
</dbReference>
<name>A0A011SUR8_BRUAN</name>
<evidence type="ECO:0000313" key="9">
    <source>
        <dbReference type="EMBL" id="KAB2793063.1"/>
    </source>
</evidence>
<keyword evidence="2 6" id="KW-0819">tRNA processing</keyword>
<accession>A0A011SUR8</accession>
<dbReference type="Gene3D" id="3.30.420.10">
    <property type="entry name" value="Ribonuclease H-like superfamily/Ribonuclease H"/>
    <property type="match status" value="1"/>
</dbReference>
<comment type="caution">
    <text evidence="9">The sequence shown here is derived from an EMBL/GenBank/DDBJ whole genome shotgun (WGS) entry which is preliminary data.</text>
</comment>
<evidence type="ECO:0000256" key="1">
    <source>
        <dbReference type="ARBA" id="ARBA00022490"/>
    </source>
</evidence>
<dbReference type="Pfam" id="PF01612">
    <property type="entry name" value="DNA_pol_A_exo1"/>
    <property type="match status" value="1"/>
</dbReference>
<dbReference type="SUPFAM" id="SSF53098">
    <property type="entry name" value="Ribonuclease H-like"/>
    <property type="match status" value="1"/>
</dbReference>
<dbReference type="EMBL" id="WBWX01000010">
    <property type="protein sequence ID" value="KAB2793063.1"/>
    <property type="molecule type" value="Genomic_DNA"/>
</dbReference>
<dbReference type="NCBIfam" id="TIGR01388">
    <property type="entry name" value="rnd"/>
    <property type="match status" value="1"/>
</dbReference>
<gene>
    <name evidence="6 9" type="primary">rnd</name>
    <name evidence="8" type="ORF">F9L04_15895</name>
    <name evidence="9" type="ORF">F9L06_21440</name>
    <name evidence="10" type="ORF">IH622_08510</name>
</gene>
<keyword evidence="3 6" id="KW-0540">Nuclease</keyword>
<evidence type="ECO:0000313" key="10">
    <source>
        <dbReference type="EMBL" id="MBE0560848.1"/>
    </source>
</evidence>
<dbReference type="InterPro" id="IPR006292">
    <property type="entry name" value="RNase_D"/>
</dbReference>
<dbReference type="OMA" id="TSGMHKV"/>
<dbReference type="InterPro" id="IPR002562">
    <property type="entry name" value="3'-5'_exonuclease_dom"/>
</dbReference>
<evidence type="ECO:0000259" key="7">
    <source>
        <dbReference type="PROSITE" id="PS50967"/>
    </source>
</evidence>
<dbReference type="GeneID" id="61317000"/>
<comment type="cofactor">
    <cofactor evidence="6">
        <name>a divalent metal cation</name>
        <dbReference type="ChEBI" id="CHEBI:60240"/>
    </cofactor>
</comment>
<dbReference type="EMBL" id="WBWS01000016">
    <property type="protein sequence ID" value="KAB2766756.1"/>
    <property type="molecule type" value="Genomic_DNA"/>
</dbReference>
<evidence type="ECO:0000313" key="11">
    <source>
        <dbReference type="Proteomes" id="UP000441102"/>
    </source>
</evidence>
<dbReference type="HAMAP" id="MF_01899">
    <property type="entry name" value="RNase_D"/>
    <property type="match status" value="1"/>
</dbReference>
<evidence type="ECO:0000256" key="2">
    <source>
        <dbReference type="ARBA" id="ARBA00022694"/>
    </source>
</evidence>